<keyword evidence="5 18" id="KW-0479">Metal-binding</keyword>
<evidence type="ECO:0000256" key="11">
    <source>
        <dbReference type="ARBA" id="ARBA00023235"/>
    </source>
</evidence>
<evidence type="ECO:0000256" key="16">
    <source>
        <dbReference type="ARBA" id="ARBA00049209"/>
    </source>
</evidence>
<dbReference type="InterPro" id="IPR004443">
    <property type="entry name" value="YjeF_N_dom"/>
</dbReference>
<comment type="similarity">
    <text evidence="18">Belongs to the NnrE/AIBP family.</text>
</comment>
<comment type="cofactor">
    <cofactor evidence="17">
        <name>Mg(2+)</name>
        <dbReference type="ChEBI" id="CHEBI:18420"/>
    </cofactor>
</comment>
<comment type="catalytic activity">
    <reaction evidence="1 18 19">
        <text>(6R)-NADHX = (6S)-NADHX</text>
        <dbReference type="Rhea" id="RHEA:32215"/>
        <dbReference type="ChEBI" id="CHEBI:64074"/>
        <dbReference type="ChEBI" id="CHEBI:64075"/>
        <dbReference type="EC" id="5.1.99.6"/>
    </reaction>
</comment>
<evidence type="ECO:0000256" key="12">
    <source>
        <dbReference type="ARBA" id="ARBA00023239"/>
    </source>
</evidence>
<feature type="binding site" evidence="18">
    <location>
        <position position="157"/>
    </location>
    <ligand>
        <name>(6S)-NADPHX</name>
        <dbReference type="ChEBI" id="CHEBI:64076"/>
    </ligand>
</feature>
<evidence type="ECO:0000256" key="19">
    <source>
        <dbReference type="PIRNR" id="PIRNR017184"/>
    </source>
</evidence>
<evidence type="ECO:0000256" key="4">
    <source>
        <dbReference type="ARBA" id="ARBA00009524"/>
    </source>
</evidence>
<feature type="binding site" evidence="18">
    <location>
        <position position="118"/>
    </location>
    <ligand>
        <name>K(+)</name>
        <dbReference type="ChEBI" id="CHEBI:29103"/>
    </ligand>
</feature>
<gene>
    <name evidence="18" type="primary">nnrE</name>
    <name evidence="17" type="synonym">nnrD</name>
    <name evidence="22" type="ordered locus">Strop_3858</name>
</gene>
<dbReference type="HOGENOM" id="CLU_024853_4_0_11"/>
<dbReference type="PATRIC" id="fig|369723.5.peg.3982"/>
<dbReference type="PIRSF" id="PIRSF017184">
    <property type="entry name" value="Nnr"/>
    <property type="match status" value="1"/>
</dbReference>
<comment type="similarity">
    <text evidence="17">Belongs to the NnrD/CARKD family.</text>
</comment>
<comment type="subunit">
    <text evidence="17">Homotetramer.</text>
</comment>
<keyword evidence="6 17" id="KW-0547">Nucleotide-binding</keyword>
<keyword evidence="22" id="KW-0418">Kinase</keyword>
<comment type="similarity">
    <text evidence="4 19">In the C-terminal section; belongs to the NnrD/CARKD family.</text>
</comment>
<dbReference type="PANTHER" id="PTHR12592:SF0">
    <property type="entry name" value="ATP-DEPENDENT (S)-NAD(P)H-HYDRATE DEHYDRATASE"/>
    <property type="match status" value="1"/>
</dbReference>
<evidence type="ECO:0000313" key="22">
    <source>
        <dbReference type="EMBL" id="ABP56288.1"/>
    </source>
</evidence>
<evidence type="ECO:0000259" key="21">
    <source>
        <dbReference type="PROSITE" id="PS51385"/>
    </source>
</evidence>
<dbReference type="SUPFAM" id="SSF53613">
    <property type="entry name" value="Ribokinase-like"/>
    <property type="match status" value="1"/>
</dbReference>
<dbReference type="eggNOG" id="COG0063">
    <property type="taxonomic scope" value="Bacteria"/>
</dbReference>
<comment type="function">
    <text evidence="17">Catalyzes the dehydration of the S-form of NAD(P)HX at the expense of ADP, which is converted to AMP. Together with NAD(P)HX epimerase, which catalyzes the epimerization of the S- and R-forms, the enzyme allows the repair of both epimers of NAD(P)HX, a damaged form of NAD(P)H that is a result of enzymatic or heat-dependent hydration.</text>
</comment>
<comment type="catalytic activity">
    <reaction evidence="15 17 19">
        <text>(6S)-NADHX + ADP = AMP + phosphate + NADH + H(+)</text>
        <dbReference type="Rhea" id="RHEA:32223"/>
        <dbReference type="ChEBI" id="CHEBI:15378"/>
        <dbReference type="ChEBI" id="CHEBI:43474"/>
        <dbReference type="ChEBI" id="CHEBI:57945"/>
        <dbReference type="ChEBI" id="CHEBI:64074"/>
        <dbReference type="ChEBI" id="CHEBI:456215"/>
        <dbReference type="ChEBI" id="CHEBI:456216"/>
        <dbReference type="EC" id="4.2.1.136"/>
    </reaction>
</comment>
<dbReference type="RefSeq" id="WP_012015063.1">
    <property type="nucleotide sequence ID" value="NC_009380.1"/>
</dbReference>
<feature type="binding site" evidence="17">
    <location>
        <position position="431"/>
    </location>
    <ligand>
        <name>AMP</name>
        <dbReference type="ChEBI" id="CHEBI:456215"/>
    </ligand>
</feature>
<evidence type="ECO:0000256" key="6">
    <source>
        <dbReference type="ARBA" id="ARBA00022741"/>
    </source>
</evidence>
<feature type="binding site" evidence="18">
    <location>
        <begin position="61"/>
        <end position="65"/>
    </location>
    <ligand>
        <name>(6S)-NADPHX</name>
        <dbReference type="ChEBI" id="CHEBI:64076"/>
    </ligand>
</feature>
<evidence type="ECO:0000259" key="20">
    <source>
        <dbReference type="PROSITE" id="PS51383"/>
    </source>
</evidence>
<dbReference type="Pfam" id="PF03853">
    <property type="entry name" value="YjeF_N"/>
    <property type="match status" value="1"/>
</dbReference>
<feature type="binding site" evidence="18">
    <location>
        <position position="62"/>
    </location>
    <ligand>
        <name>K(+)</name>
        <dbReference type="ChEBI" id="CHEBI:29103"/>
    </ligand>
</feature>
<keyword evidence="23" id="KW-1185">Reference proteome</keyword>
<comment type="cofactor">
    <cofactor evidence="18 19">
        <name>K(+)</name>
        <dbReference type="ChEBI" id="CHEBI:29103"/>
    </cofactor>
    <text evidence="18 19">Binds 1 potassium ion per subunit.</text>
</comment>
<comment type="catalytic activity">
    <reaction evidence="2 18 19">
        <text>(6R)-NADPHX = (6S)-NADPHX</text>
        <dbReference type="Rhea" id="RHEA:32227"/>
        <dbReference type="ChEBI" id="CHEBI:64076"/>
        <dbReference type="ChEBI" id="CHEBI:64077"/>
        <dbReference type="EC" id="5.1.99.6"/>
    </reaction>
</comment>
<feature type="binding site" evidence="17">
    <location>
        <position position="368"/>
    </location>
    <ligand>
        <name>(6S)-NADPHX</name>
        <dbReference type="ChEBI" id="CHEBI:64076"/>
    </ligand>
</feature>
<dbReference type="AlphaFoldDB" id="A4XBI1"/>
<dbReference type="SUPFAM" id="SSF64153">
    <property type="entry name" value="YjeF N-terminal domain-like"/>
    <property type="match status" value="1"/>
</dbReference>
<comment type="similarity">
    <text evidence="3 19">In the N-terminal section; belongs to the NnrE/AIBP family.</text>
</comment>
<dbReference type="Gene3D" id="3.40.50.10260">
    <property type="entry name" value="YjeF N-terminal domain"/>
    <property type="match status" value="1"/>
</dbReference>
<evidence type="ECO:0000256" key="2">
    <source>
        <dbReference type="ARBA" id="ARBA00000909"/>
    </source>
</evidence>
<dbReference type="Pfam" id="PF01256">
    <property type="entry name" value="Carb_kinase"/>
    <property type="match status" value="1"/>
</dbReference>
<dbReference type="GO" id="GO:0110051">
    <property type="term" value="P:metabolite repair"/>
    <property type="evidence" value="ECO:0007669"/>
    <property type="project" value="TreeGrafter"/>
</dbReference>
<evidence type="ECO:0000256" key="15">
    <source>
        <dbReference type="ARBA" id="ARBA00048238"/>
    </source>
</evidence>
<dbReference type="GO" id="GO:0052856">
    <property type="term" value="F:NAD(P)HX epimerase activity"/>
    <property type="evidence" value="ECO:0007669"/>
    <property type="project" value="UniProtKB-UniRule"/>
</dbReference>
<dbReference type="InterPro" id="IPR017953">
    <property type="entry name" value="Carbohydrate_kinase_pred_CS"/>
</dbReference>
<keyword evidence="22" id="KW-0808">Transferase</keyword>
<keyword evidence="7 17" id="KW-0067">ATP-binding</keyword>
<dbReference type="STRING" id="369723.Strop_3858"/>
<keyword evidence="8 17" id="KW-0521">NADP</keyword>
<organism evidence="22 23">
    <name type="scientific">Salinispora tropica (strain ATCC BAA-916 / DSM 44818 / JCM 13857 / NBRC 105044 / CNB-440)</name>
    <dbReference type="NCBI Taxonomy" id="369723"/>
    <lineage>
        <taxon>Bacteria</taxon>
        <taxon>Bacillati</taxon>
        <taxon>Actinomycetota</taxon>
        <taxon>Actinomycetes</taxon>
        <taxon>Micromonosporales</taxon>
        <taxon>Micromonosporaceae</taxon>
        <taxon>Salinispora</taxon>
    </lineage>
</organism>
<evidence type="ECO:0000256" key="9">
    <source>
        <dbReference type="ARBA" id="ARBA00022958"/>
    </source>
</evidence>
<evidence type="ECO:0000256" key="1">
    <source>
        <dbReference type="ARBA" id="ARBA00000013"/>
    </source>
</evidence>
<dbReference type="PROSITE" id="PS51383">
    <property type="entry name" value="YJEF_C_3"/>
    <property type="match status" value="1"/>
</dbReference>
<evidence type="ECO:0000313" key="23">
    <source>
        <dbReference type="Proteomes" id="UP000000235"/>
    </source>
</evidence>
<feature type="domain" description="YjeF C-terminal" evidence="20">
    <location>
        <begin position="228"/>
        <end position="488"/>
    </location>
</feature>
<feature type="domain" description="YjeF N-terminal" evidence="21">
    <location>
        <begin position="10"/>
        <end position="220"/>
    </location>
</feature>
<feature type="binding site" evidence="18">
    <location>
        <begin position="122"/>
        <end position="128"/>
    </location>
    <ligand>
        <name>(6S)-NADPHX</name>
        <dbReference type="ChEBI" id="CHEBI:64076"/>
    </ligand>
</feature>
<dbReference type="EC" id="5.1.99.6" evidence="19"/>
<feature type="binding site" evidence="17">
    <location>
        <position position="263"/>
    </location>
    <ligand>
        <name>(6S)-NADPHX</name>
        <dbReference type="ChEBI" id="CHEBI:64076"/>
    </ligand>
</feature>
<comment type="caution">
    <text evidence="18">Lacks conserved residue(s) required for the propagation of feature annotation.</text>
</comment>
<keyword evidence="10 17" id="KW-0520">NAD</keyword>
<dbReference type="GO" id="GO:0005524">
    <property type="term" value="F:ATP binding"/>
    <property type="evidence" value="ECO:0007669"/>
    <property type="project" value="UniProtKB-UniRule"/>
</dbReference>
<reference evidence="23" key="1">
    <citation type="journal article" date="2007" name="Proc. Natl. Acad. Sci. U.S.A.">
        <title>Genome sequencing reveals complex secondary metabolome in the marine actinomycete Salinispora tropica.</title>
        <authorList>
            <person name="Udwary D.W."/>
            <person name="Zeigler L."/>
            <person name="Asolkar R.N."/>
            <person name="Singan V."/>
            <person name="Lapidus A."/>
            <person name="Fenical W."/>
            <person name="Jensen P.R."/>
            <person name="Moore B.S."/>
        </authorList>
    </citation>
    <scope>NUCLEOTIDE SEQUENCE [LARGE SCALE GENOMIC DNA]</scope>
    <source>
        <strain evidence="23">ATCC BAA-916 / DSM 44818 / CNB-440</strain>
    </source>
</reference>
<evidence type="ECO:0000256" key="10">
    <source>
        <dbReference type="ARBA" id="ARBA00023027"/>
    </source>
</evidence>
<comment type="catalytic activity">
    <reaction evidence="16 17 19">
        <text>(6S)-NADPHX + ADP = AMP + phosphate + NADPH + H(+)</text>
        <dbReference type="Rhea" id="RHEA:32235"/>
        <dbReference type="ChEBI" id="CHEBI:15378"/>
        <dbReference type="ChEBI" id="CHEBI:43474"/>
        <dbReference type="ChEBI" id="CHEBI:57783"/>
        <dbReference type="ChEBI" id="CHEBI:64076"/>
        <dbReference type="ChEBI" id="CHEBI:456215"/>
        <dbReference type="ChEBI" id="CHEBI:456216"/>
        <dbReference type="EC" id="4.2.1.136"/>
    </reaction>
</comment>
<dbReference type="PROSITE" id="PS51385">
    <property type="entry name" value="YJEF_N"/>
    <property type="match status" value="1"/>
</dbReference>
<evidence type="ECO:0000256" key="17">
    <source>
        <dbReference type="HAMAP-Rule" id="MF_01965"/>
    </source>
</evidence>
<keyword evidence="12 17" id="KW-0456">Lyase</keyword>
<dbReference type="EC" id="4.2.1.136" evidence="19"/>
<feature type="binding site" evidence="17">
    <location>
        <begin position="402"/>
        <end position="406"/>
    </location>
    <ligand>
        <name>AMP</name>
        <dbReference type="ChEBI" id="CHEBI:456215"/>
    </ligand>
</feature>
<keyword evidence="11 18" id="KW-0413">Isomerase</keyword>
<evidence type="ECO:0000256" key="7">
    <source>
        <dbReference type="ARBA" id="ARBA00022840"/>
    </source>
</evidence>
<keyword evidence="13" id="KW-0511">Multifunctional enzyme</keyword>
<accession>A4XBI1</accession>
<dbReference type="PANTHER" id="PTHR12592">
    <property type="entry name" value="ATP-DEPENDENT (S)-NAD(P)H-HYDRATE DEHYDRATASE FAMILY MEMBER"/>
    <property type="match status" value="1"/>
</dbReference>
<dbReference type="HAMAP" id="MF_01966">
    <property type="entry name" value="NADHX_epimerase"/>
    <property type="match status" value="1"/>
</dbReference>
<name>A4XBI1_SALTO</name>
<dbReference type="InterPro" id="IPR030677">
    <property type="entry name" value="Nnr"/>
</dbReference>
<evidence type="ECO:0000256" key="13">
    <source>
        <dbReference type="ARBA" id="ARBA00023268"/>
    </source>
</evidence>
<evidence type="ECO:0000256" key="3">
    <source>
        <dbReference type="ARBA" id="ARBA00006001"/>
    </source>
</evidence>
<evidence type="ECO:0000256" key="18">
    <source>
        <dbReference type="HAMAP-Rule" id="MF_01966"/>
    </source>
</evidence>
<proteinExistence type="inferred from homology"/>
<dbReference type="GO" id="GO:0016301">
    <property type="term" value="F:kinase activity"/>
    <property type="evidence" value="ECO:0007669"/>
    <property type="project" value="UniProtKB-KW"/>
</dbReference>
<dbReference type="GO" id="GO:0046496">
    <property type="term" value="P:nicotinamide nucleotide metabolic process"/>
    <property type="evidence" value="ECO:0007669"/>
    <property type="project" value="UniProtKB-UniRule"/>
</dbReference>
<dbReference type="InterPro" id="IPR029056">
    <property type="entry name" value="Ribokinase-like"/>
</dbReference>
<protein>
    <recommendedName>
        <fullName evidence="19">Bifunctional NAD(P)H-hydrate repair enzyme</fullName>
    </recommendedName>
    <alternativeName>
        <fullName evidence="19">Nicotinamide nucleotide repair protein</fullName>
    </alternativeName>
    <domain>
        <recommendedName>
            <fullName evidence="19">ADP-dependent (S)-NAD(P)H-hydrate dehydratase</fullName>
            <ecNumber evidence="19">4.2.1.136</ecNumber>
        </recommendedName>
        <alternativeName>
            <fullName evidence="19">ADP-dependent NAD(P)HX dehydratase</fullName>
        </alternativeName>
    </domain>
    <domain>
        <recommendedName>
            <fullName evidence="19">NAD(P)H-hydrate epimerase</fullName>
            <ecNumber evidence="19">5.1.99.6</ecNumber>
        </recommendedName>
    </domain>
</protein>
<dbReference type="InterPro" id="IPR000631">
    <property type="entry name" value="CARKD"/>
</dbReference>
<dbReference type="InterPro" id="IPR036652">
    <property type="entry name" value="YjeF_N_dom_sf"/>
</dbReference>
<evidence type="ECO:0000256" key="8">
    <source>
        <dbReference type="ARBA" id="ARBA00022857"/>
    </source>
</evidence>
<dbReference type="KEGG" id="stp:Strop_3858"/>
<sequence length="501" mass="49990">MRPVWRVADVRAAEAGLMATLPPGTLMQRAAAGLARRCALLLTDRGGVYGAPVLLLVGSGDNGGDTLFAGARLARRGAAVSALLLTPGRAHAGALAALRAAGGRLVDRPPARVDLVLDGIVGIGGSGGLRAPAERLAAGLAQCRGRDGDRATVVAVDVPSGVAVDTGQLSLTDAGRPAAVHADVTVTFGALKPALVVGAAAPLAGQVELVDIGLAPWLPGTAALQVTEEADVTDWWPRPGPATEKYSRGVVGVATGSAIYPGAAVLSVGGALAGPTGLVRYAGSAREEVLRHHPSVIATDRVADAGRVQAWVCGSGLGTGDEAAGELRAVLAAPVPVVLDADALTLLVDGSLADQLRRRDAPTVLTPHDREFARLCGETPGGDRVAAALRLAAWMNAVVLLKGDRTVIGTPDGRVYVNQTGTAALATGGTGDVLAGLLGSLLAGGLAPERAAAAAAYLHGLAGREAAQGGPVASPDVAAALRPVLARLGWIGGSTWAGANS</sequence>
<evidence type="ECO:0000256" key="14">
    <source>
        <dbReference type="ARBA" id="ARBA00025153"/>
    </source>
</evidence>
<dbReference type="PROSITE" id="PS01050">
    <property type="entry name" value="YJEF_C_2"/>
    <property type="match status" value="1"/>
</dbReference>
<dbReference type="HAMAP" id="MF_01965">
    <property type="entry name" value="NADHX_dehydratase"/>
    <property type="match status" value="1"/>
</dbReference>
<dbReference type="Gene3D" id="3.40.1190.20">
    <property type="match status" value="1"/>
</dbReference>
<evidence type="ECO:0000256" key="5">
    <source>
        <dbReference type="ARBA" id="ARBA00022723"/>
    </source>
</evidence>
<dbReference type="NCBIfam" id="TIGR00196">
    <property type="entry name" value="yjeF_cterm"/>
    <property type="match status" value="1"/>
</dbReference>
<dbReference type="EMBL" id="CP000667">
    <property type="protein sequence ID" value="ABP56288.1"/>
    <property type="molecule type" value="Genomic_DNA"/>
</dbReference>
<feature type="binding site" evidence="18">
    <location>
        <position position="160"/>
    </location>
    <ligand>
        <name>K(+)</name>
        <dbReference type="ChEBI" id="CHEBI:29103"/>
    </ligand>
</feature>
<dbReference type="GO" id="GO:0046872">
    <property type="term" value="F:metal ion binding"/>
    <property type="evidence" value="ECO:0007669"/>
    <property type="project" value="UniProtKB-UniRule"/>
</dbReference>
<feature type="binding site" evidence="17">
    <location>
        <position position="432"/>
    </location>
    <ligand>
        <name>(6S)-NADPHX</name>
        <dbReference type="ChEBI" id="CHEBI:64076"/>
    </ligand>
</feature>
<comment type="function">
    <text evidence="18">Catalyzes the epimerization of the S- and R-forms of NAD(P)HX, a damaged form of NAD(P)H that is a result of enzymatic or heat-dependent hydration. This is a prerequisite for the S-specific NAD(P)H-hydrate dehydratase to allow the repair of both epimers of NAD(P)HX.</text>
</comment>
<dbReference type="Proteomes" id="UP000000235">
    <property type="component" value="Chromosome"/>
</dbReference>
<dbReference type="GO" id="GO:0052855">
    <property type="term" value="F:ADP-dependent NAD(P)H-hydrate dehydratase activity"/>
    <property type="evidence" value="ECO:0007669"/>
    <property type="project" value="UniProtKB-UniRule"/>
</dbReference>
<feature type="binding site" evidence="17">
    <location>
        <position position="316"/>
    </location>
    <ligand>
        <name>(6S)-NADPHX</name>
        <dbReference type="ChEBI" id="CHEBI:64076"/>
    </ligand>
</feature>
<keyword evidence="9 18" id="KW-0630">Potassium</keyword>
<dbReference type="CDD" id="cd01171">
    <property type="entry name" value="YXKO-related"/>
    <property type="match status" value="1"/>
</dbReference>
<comment type="function">
    <text evidence="14 19">Bifunctional enzyme that catalyzes the epimerization of the S- and R-forms of NAD(P)HX and the dehydration of the S-form of NAD(P)HX at the expense of ADP, which is converted to AMP. This allows the repair of both epimers of NAD(P)HX, a damaged form of NAD(P)H that is a result of enzymatic or heat-dependent hydration.</text>
</comment>
<dbReference type="eggNOG" id="COG0062">
    <property type="taxonomic scope" value="Bacteria"/>
</dbReference>